<dbReference type="InterPro" id="IPR035906">
    <property type="entry name" value="MetI-like_sf"/>
</dbReference>
<dbReference type="Gene3D" id="1.10.3720.10">
    <property type="entry name" value="MetI-like"/>
    <property type="match status" value="1"/>
</dbReference>
<dbReference type="PANTHER" id="PTHR43163:SF6">
    <property type="entry name" value="DIPEPTIDE TRANSPORT SYSTEM PERMEASE PROTEIN DPPB-RELATED"/>
    <property type="match status" value="1"/>
</dbReference>
<dbReference type="InterPro" id="IPR045621">
    <property type="entry name" value="BPD_transp_1_N"/>
</dbReference>
<gene>
    <name evidence="9" type="ORF">MB84_07965</name>
</gene>
<evidence type="ECO:0000313" key="9">
    <source>
        <dbReference type="EMBL" id="AKC69428.1"/>
    </source>
</evidence>
<keyword evidence="2 7" id="KW-0813">Transport</keyword>
<dbReference type="InterPro" id="IPR000515">
    <property type="entry name" value="MetI-like"/>
</dbReference>
<dbReference type="RefSeq" id="WP_046290748.1">
    <property type="nucleotide sequence ID" value="NZ_CP011253.3"/>
</dbReference>
<evidence type="ECO:0000313" key="10">
    <source>
        <dbReference type="Proteomes" id="UP000035050"/>
    </source>
</evidence>
<reference evidence="9" key="1">
    <citation type="submission" date="2016-06" db="EMBL/GenBank/DDBJ databases">
        <title>Pandoraea oxalativorans DSM 23570 Genome Sequencing.</title>
        <authorList>
            <person name="Ee R."/>
            <person name="Lim Y.-L."/>
            <person name="Yong D."/>
            <person name="Yin W.-F."/>
            <person name="Chan K.-G."/>
        </authorList>
    </citation>
    <scope>NUCLEOTIDE SEQUENCE</scope>
    <source>
        <strain evidence="9">DSM 23570</strain>
    </source>
</reference>
<evidence type="ECO:0000256" key="5">
    <source>
        <dbReference type="ARBA" id="ARBA00022989"/>
    </source>
</evidence>
<dbReference type="GO" id="GO:0055085">
    <property type="term" value="P:transmembrane transport"/>
    <property type="evidence" value="ECO:0007669"/>
    <property type="project" value="InterPro"/>
</dbReference>
<keyword evidence="10" id="KW-1185">Reference proteome</keyword>
<dbReference type="Pfam" id="PF19300">
    <property type="entry name" value="BPD_transp_1_N"/>
    <property type="match status" value="1"/>
</dbReference>
<feature type="transmembrane region" description="Helical" evidence="7">
    <location>
        <begin position="102"/>
        <end position="125"/>
    </location>
</feature>
<evidence type="ECO:0000256" key="1">
    <source>
        <dbReference type="ARBA" id="ARBA00004651"/>
    </source>
</evidence>
<comment type="similarity">
    <text evidence="7">Belongs to the binding-protein-dependent transport system permease family.</text>
</comment>
<dbReference type="PANTHER" id="PTHR43163">
    <property type="entry name" value="DIPEPTIDE TRANSPORT SYSTEM PERMEASE PROTEIN DPPB-RELATED"/>
    <property type="match status" value="1"/>
</dbReference>
<organism evidence="9 10">
    <name type="scientific">Pandoraea oxalativorans</name>
    <dbReference type="NCBI Taxonomy" id="573737"/>
    <lineage>
        <taxon>Bacteria</taxon>
        <taxon>Pseudomonadati</taxon>
        <taxon>Pseudomonadota</taxon>
        <taxon>Betaproteobacteria</taxon>
        <taxon>Burkholderiales</taxon>
        <taxon>Burkholderiaceae</taxon>
        <taxon>Pandoraea</taxon>
    </lineage>
</organism>
<dbReference type="Pfam" id="PF00528">
    <property type="entry name" value="BPD_transp_1"/>
    <property type="match status" value="1"/>
</dbReference>
<dbReference type="HOGENOM" id="CLU_036879_0_0_4"/>
<evidence type="ECO:0000259" key="8">
    <source>
        <dbReference type="PROSITE" id="PS50928"/>
    </source>
</evidence>
<feature type="transmembrane region" description="Helical" evidence="7">
    <location>
        <begin position="195"/>
        <end position="213"/>
    </location>
</feature>
<dbReference type="KEGG" id="pox:MB84_07965"/>
<protein>
    <submittedName>
        <fullName evidence="9">ABC transporter permease</fullName>
    </submittedName>
</protein>
<evidence type="ECO:0000256" key="7">
    <source>
        <dbReference type="RuleBase" id="RU363032"/>
    </source>
</evidence>
<keyword evidence="3" id="KW-1003">Cell membrane</keyword>
<proteinExistence type="inferred from homology"/>
<comment type="subcellular location">
    <subcellularLocation>
        <location evidence="1 7">Cell membrane</location>
        <topology evidence="1 7">Multi-pass membrane protein</topology>
    </subcellularLocation>
</comment>
<keyword evidence="4 7" id="KW-0812">Transmembrane</keyword>
<dbReference type="AlphaFoldDB" id="A0A0E3U6E3"/>
<evidence type="ECO:0000256" key="4">
    <source>
        <dbReference type="ARBA" id="ARBA00022692"/>
    </source>
</evidence>
<dbReference type="EMBL" id="CP011253">
    <property type="protein sequence ID" value="AKC69428.1"/>
    <property type="molecule type" value="Genomic_DNA"/>
</dbReference>
<name>A0A0E3U6E3_9BURK</name>
<keyword evidence="5 7" id="KW-1133">Transmembrane helix</keyword>
<feature type="transmembrane region" description="Helical" evidence="7">
    <location>
        <begin position="295"/>
        <end position="318"/>
    </location>
</feature>
<feature type="transmembrane region" description="Helical" evidence="7">
    <location>
        <begin position="137"/>
        <end position="160"/>
    </location>
</feature>
<keyword evidence="6 7" id="KW-0472">Membrane</keyword>
<evidence type="ECO:0000256" key="6">
    <source>
        <dbReference type="ARBA" id="ARBA00023136"/>
    </source>
</evidence>
<dbReference type="CDD" id="cd06261">
    <property type="entry name" value="TM_PBP2"/>
    <property type="match status" value="1"/>
</dbReference>
<sequence>MVMRLLLRRVLQAIPLLLGVIVMNFCLIQSVPGTLLDVMTAEQQVTDPALIERLRVTYGMDKPLWQQLLHYIDAVAHLDLGYSYRHNLPVFDVIMAHLPATLVLMLASLLVAVIVGVSAGVVAAVNVNTWRDTLVSIAAVVCFAAPSFWLGIMLIILFSVKLGWFPVGGMTTIGMDYGTGIASAWHASLDVLHHLTLPALTLGLFYAATYARVMRASMLEVARQDHVRTAQAKGLTRRAIITRHMVRNAMLPVVTLLGLQIGTVLGGSIVVEAVFSWPGIGGVLFDSVMSRNYPVVLGLLVLSSALVIVANIAVDLVYTRLDPPIRTHAS</sequence>
<feature type="transmembrane region" description="Helical" evidence="7">
    <location>
        <begin position="253"/>
        <end position="275"/>
    </location>
</feature>
<evidence type="ECO:0000256" key="3">
    <source>
        <dbReference type="ARBA" id="ARBA00022475"/>
    </source>
</evidence>
<feature type="domain" description="ABC transmembrane type-1" evidence="8">
    <location>
        <begin position="98"/>
        <end position="318"/>
    </location>
</feature>
<accession>A0A0E3U6E3</accession>
<dbReference type="PROSITE" id="PS50928">
    <property type="entry name" value="ABC_TM1"/>
    <property type="match status" value="1"/>
</dbReference>
<dbReference type="SUPFAM" id="SSF161098">
    <property type="entry name" value="MetI-like"/>
    <property type="match status" value="1"/>
</dbReference>
<dbReference type="PATRIC" id="fig|573737.6.peg.2442"/>
<dbReference type="GO" id="GO:0005886">
    <property type="term" value="C:plasma membrane"/>
    <property type="evidence" value="ECO:0007669"/>
    <property type="project" value="UniProtKB-SubCell"/>
</dbReference>
<evidence type="ECO:0000256" key="2">
    <source>
        <dbReference type="ARBA" id="ARBA00022448"/>
    </source>
</evidence>
<dbReference type="OrthoDB" id="9803623at2"/>
<dbReference type="Proteomes" id="UP000035050">
    <property type="component" value="Chromosome"/>
</dbReference>